<dbReference type="AlphaFoldDB" id="A0A9E7JUL5"/>
<reference evidence="1" key="1">
    <citation type="submission" date="2022-05" db="EMBL/GenBank/DDBJ databases">
        <title>The Musa troglodytarum L. genome provides insights into the mechanism of non-climacteric behaviour and enrichment of carotenoids.</title>
        <authorList>
            <person name="Wang J."/>
        </authorList>
    </citation>
    <scope>NUCLEOTIDE SEQUENCE</scope>
    <source>
        <tissue evidence="1">Leaf</tissue>
    </source>
</reference>
<dbReference type="Proteomes" id="UP001055439">
    <property type="component" value="Chromosome 4"/>
</dbReference>
<organism evidence="1 2">
    <name type="scientific">Musa troglodytarum</name>
    <name type="common">fe'i banana</name>
    <dbReference type="NCBI Taxonomy" id="320322"/>
    <lineage>
        <taxon>Eukaryota</taxon>
        <taxon>Viridiplantae</taxon>
        <taxon>Streptophyta</taxon>
        <taxon>Embryophyta</taxon>
        <taxon>Tracheophyta</taxon>
        <taxon>Spermatophyta</taxon>
        <taxon>Magnoliopsida</taxon>
        <taxon>Liliopsida</taxon>
        <taxon>Zingiberales</taxon>
        <taxon>Musaceae</taxon>
        <taxon>Musa</taxon>
    </lineage>
</organism>
<gene>
    <name evidence="1" type="ORF">MUK42_29500</name>
</gene>
<accession>A0A9E7JUL5</accession>
<name>A0A9E7JUL5_9LILI</name>
<sequence>MLFTLFCSYFYHHSEEEYLTQKMLQNLFDCLFENYDL</sequence>
<evidence type="ECO:0000313" key="2">
    <source>
        <dbReference type="Proteomes" id="UP001055439"/>
    </source>
</evidence>
<evidence type="ECO:0000313" key="1">
    <source>
        <dbReference type="EMBL" id="URD94982.1"/>
    </source>
</evidence>
<proteinExistence type="predicted"/>
<protein>
    <submittedName>
        <fullName evidence="1">Uncharacterized protein</fullName>
    </submittedName>
</protein>
<keyword evidence="2" id="KW-1185">Reference proteome</keyword>
<dbReference type="EMBL" id="CP097506">
    <property type="protein sequence ID" value="URD94982.1"/>
    <property type="molecule type" value="Genomic_DNA"/>
</dbReference>